<accession>A0A6J0C0L1</accession>
<feature type="chain" id="PRO_5045010972" description="Carboxylic ester hydrolase" evidence="6">
    <location>
        <begin position="25"/>
        <end position="612"/>
    </location>
</feature>
<evidence type="ECO:0000313" key="9">
    <source>
        <dbReference type="RefSeq" id="XP_015519999.2"/>
    </source>
</evidence>
<dbReference type="Pfam" id="PF00135">
    <property type="entry name" value="COesterase"/>
    <property type="match status" value="1"/>
</dbReference>
<dbReference type="InterPro" id="IPR029058">
    <property type="entry name" value="AB_hydrolase_fold"/>
</dbReference>
<organism evidence="9">
    <name type="scientific">Neodiprion lecontei</name>
    <name type="common">Redheaded pine sawfly</name>
    <dbReference type="NCBI Taxonomy" id="441921"/>
    <lineage>
        <taxon>Eukaryota</taxon>
        <taxon>Metazoa</taxon>
        <taxon>Ecdysozoa</taxon>
        <taxon>Arthropoda</taxon>
        <taxon>Hexapoda</taxon>
        <taxon>Insecta</taxon>
        <taxon>Pterygota</taxon>
        <taxon>Neoptera</taxon>
        <taxon>Endopterygota</taxon>
        <taxon>Hymenoptera</taxon>
        <taxon>Tenthredinoidea</taxon>
        <taxon>Diprionidae</taxon>
        <taxon>Diprioninae</taxon>
        <taxon>Neodiprion</taxon>
    </lineage>
</organism>
<dbReference type="PROSITE" id="PS00122">
    <property type="entry name" value="CARBOXYLESTERASE_B_1"/>
    <property type="match status" value="1"/>
</dbReference>
<name>A0A6J0C0L1_NEOLC</name>
<dbReference type="PROSITE" id="PS00941">
    <property type="entry name" value="CARBOXYLESTERASE_B_2"/>
    <property type="match status" value="1"/>
</dbReference>
<gene>
    <name evidence="9" type="primary">LOC107224453</name>
</gene>
<keyword evidence="3 6" id="KW-0378">Hydrolase</keyword>
<keyword evidence="8" id="KW-1185">Reference proteome</keyword>
<dbReference type="PANTHER" id="PTHR11559">
    <property type="entry name" value="CARBOXYLESTERASE"/>
    <property type="match status" value="1"/>
</dbReference>
<dbReference type="GeneID" id="107224453"/>
<dbReference type="EC" id="3.1.1.-" evidence="6"/>
<evidence type="ECO:0000256" key="2">
    <source>
        <dbReference type="ARBA" id="ARBA00022487"/>
    </source>
</evidence>
<dbReference type="OrthoDB" id="3200163at2759"/>
<evidence type="ECO:0000256" key="6">
    <source>
        <dbReference type="RuleBase" id="RU361235"/>
    </source>
</evidence>
<keyword evidence="4" id="KW-1015">Disulfide bond</keyword>
<dbReference type="SUPFAM" id="SSF53474">
    <property type="entry name" value="alpha/beta-Hydrolases"/>
    <property type="match status" value="1"/>
</dbReference>
<keyword evidence="5" id="KW-0325">Glycoprotein</keyword>
<keyword evidence="2" id="KW-0719">Serine esterase</keyword>
<dbReference type="InterPro" id="IPR019819">
    <property type="entry name" value="Carboxylesterase_B_CS"/>
</dbReference>
<evidence type="ECO:0000256" key="3">
    <source>
        <dbReference type="ARBA" id="ARBA00022801"/>
    </source>
</evidence>
<evidence type="ECO:0000256" key="5">
    <source>
        <dbReference type="ARBA" id="ARBA00023180"/>
    </source>
</evidence>
<evidence type="ECO:0000256" key="4">
    <source>
        <dbReference type="ARBA" id="ARBA00023157"/>
    </source>
</evidence>
<dbReference type="RefSeq" id="XP_015519999.2">
    <property type="nucleotide sequence ID" value="XM_015664513.2"/>
</dbReference>
<protein>
    <recommendedName>
        <fullName evidence="6">Carboxylic ester hydrolase</fullName>
        <ecNumber evidence="6">3.1.1.-</ecNumber>
    </recommendedName>
</protein>
<feature type="domain" description="Carboxylesterase type B" evidence="7">
    <location>
        <begin position="40"/>
        <end position="553"/>
    </location>
</feature>
<dbReference type="InterPro" id="IPR050309">
    <property type="entry name" value="Type-B_Carboxylest/Lipase"/>
</dbReference>
<reference evidence="9" key="1">
    <citation type="submission" date="2025-08" db="UniProtKB">
        <authorList>
            <consortium name="RefSeq"/>
        </authorList>
    </citation>
    <scope>IDENTIFICATION</scope>
    <source>
        <tissue evidence="9">Thorax and Abdomen</tissue>
    </source>
</reference>
<evidence type="ECO:0000313" key="8">
    <source>
        <dbReference type="Proteomes" id="UP000829291"/>
    </source>
</evidence>
<evidence type="ECO:0000259" key="7">
    <source>
        <dbReference type="Pfam" id="PF00135"/>
    </source>
</evidence>
<dbReference type="Proteomes" id="UP000829291">
    <property type="component" value="Chromosome 2"/>
</dbReference>
<keyword evidence="6" id="KW-0732">Signal</keyword>
<dbReference type="Gene3D" id="3.40.50.1820">
    <property type="entry name" value="alpha/beta hydrolase"/>
    <property type="match status" value="1"/>
</dbReference>
<feature type="signal peptide" evidence="6">
    <location>
        <begin position="1"/>
        <end position="24"/>
    </location>
</feature>
<dbReference type="InterPro" id="IPR019826">
    <property type="entry name" value="Carboxylesterase_B_AS"/>
</dbReference>
<comment type="similarity">
    <text evidence="1 6">Belongs to the type-B carboxylesterase/lipase family.</text>
</comment>
<dbReference type="InterPro" id="IPR002018">
    <property type="entry name" value="CarbesteraseB"/>
</dbReference>
<sequence>MRIKFRSDFSIFSLLSILFTPSTGQFENDTGSTDANVSLPILTIPQGEIQGVNLVTYCNRTIYGFLGIPYSRPPIGNLRFRSPVAANAWNGTLDASTDGNMCPQLSGDHFIGDEDCLYLNVYTPQISDETSTVPLPVMVYIHGGGFERGNGGLSSFSPKYLLDKDVVLVVFNYRLGVLGFLSTGDEVAPGNYGLKDMVLALKWVQRNIGYFGGNADQVTIFGESTGGGSVELLALSRLTEGLFHRYITESGSALSIRCFRPKTTYVRRATELAELLDCPTDSTTGLVDCLRNRDAKEIIGTKSSFYVWENFPDIIWGPTDEPDVDGAFLTENPVNLYAAGKIRDLPWMTGVVHDEGLILSLKFYVNPDKFEELLSKFDDVLPYVLQYHNVVDDENALTTALKAYYFNNMTAERSRLLSNLTDLIGDSFFIFPIYNALQKRMLLVDSPEYFYRFGYRGSYSYTYKYSGGSTDNYGIAHADELLYLFPYPNSTFGNLGEEMSETDYEMVENMVQLWTSFAINGTPTEVNRSGIKIWKPYSVEDNYVMIGDHSEVTNKVLYSFLSDRMGFWKDLTGTISNMSNTAPVRTNTFFENIMLNLKCFVSFLFHKMYLIH</sequence>
<proteinExistence type="inferred from homology"/>
<evidence type="ECO:0000256" key="1">
    <source>
        <dbReference type="ARBA" id="ARBA00005964"/>
    </source>
</evidence>